<dbReference type="InterPro" id="IPR001663">
    <property type="entry name" value="Rng_hydr_dOase-A"/>
</dbReference>
<dbReference type="InterPro" id="IPR017941">
    <property type="entry name" value="Rieske_2Fe-2S"/>
</dbReference>
<dbReference type="EMBL" id="JACHWR010000003">
    <property type="protein sequence ID" value="MBB3044009.1"/>
    <property type="molecule type" value="Genomic_DNA"/>
</dbReference>
<dbReference type="GO" id="GO:0005506">
    <property type="term" value="F:iron ion binding"/>
    <property type="evidence" value="ECO:0007669"/>
    <property type="project" value="InterPro"/>
</dbReference>
<protein>
    <submittedName>
        <fullName evidence="11">3-phenylpropionate/trans-cinnamate dioxygenase alpha subunit</fullName>
        <ecNumber evidence="11">1.14.12.19</ecNumber>
    </submittedName>
</protein>
<dbReference type="GO" id="GO:0008695">
    <property type="term" value="F:3-phenylpropionate dioxygenase activity"/>
    <property type="evidence" value="ECO:0007669"/>
    <property type="project" value="UniProtKB-EC"/>
</dbReference>
<keyword evidence="4" id="KW-0058">Aromatic hydrocarbons catabolism</keyword>
<comment type="similarity">
    <text evidence="1">Belongs to the bacterial ring-hydroxylating dioxygenase alpha subunit family.</text>
</comment>
<dbReference type="CDD" id="cd08881">
    <property type="entry name" value="RHO_alpha_C_NDO-like"/>
    <property type="match status" value="1"/>
</dbReference>
<comment type="caution">
    <text evidence="11">The sequence shown here is derived from an EMBL/GenBank/DDBJ whole genome shotgun (WGS) entry which is preliminary data.</text>
</comment>
<dbReference type="Gene3D" id="3.90.380.10">
    <property type="entry name" value="Naphthalene 1,2-dioxygenase Alpha Subunit, Chain A, domain 1"/>
    <property type="match status" value="1"/>
</dbReference>
<dbReference type="Pfam" id="PF00355">
    <property type="entry name" value="Rieske"/>
    <property type="match status" value="1"/>
</dbReference>
<dbReference type="GO" id="GO:0051537">
    <property type="term" value="F:2 iron, 2 sulfur cluster binding"/>
    <property type="evidence" value="ECO:0007669"/>
    <property type="project" value="UniProtKB-KW"/>
</dbReference>
<evidence type="ECO:0000313" key="11">
    <source>
        <dbReference type="EMBL" id="MBB3044009.1"/>
    </source>
</evidence>
<dbReference type="PROSITE" id="PS51296">
    <property type="entry name" value="RIESKE"/>
    <property type="match status" value="1"/>
</dbReference>
<dbReference type="Pfam" id="PF00848">
    <property type="entry name" value="Ring_hydroxyl_A"/>
    <property type="match status" value="1"/>
</dbReference>
<keyword evidence="5 11" id="KW-0223">Dioxygenase</keyword>
<evidence type="ECO:0000256" key="4">
    <source>
        <dbReference type="ARBA" id="ARBA00022797"/>
    </source>
</evidence>
<keyword evidence="8" id="KW-0411">Iron-sulfur</keyword>
<accession>A0A7W4VZ29</accession>
<dbReference type="Gene3D" id="2.102.10.10">
    <property type="entry name" value="Rieske [2Fe-2S] iron-sulphur domain"/>
    <property type="match status" value="1"/>
</dbReference>
<organism evidence="11 12">
    <name type="scientific">Nocardioides soli</name>
    <dbReference type="NCBI Taxonomy" id="1036020"/>
    <lineage>
        <taxon>Bacteria</taxon>
        <taxon>Bacillati</taxon>
        <taxon>Actinomycetota</taxon>
        <taxon>Actinomycetes</taxon>
        <taxon>Propionibacteriales</taxon>
        <taxon>Nocardioidaceae</taxon>
        <taxon>Nocardioides</taxon>
    </lineage>
</organism>
<dbReference type="PANTHER" id="PTHR43756:SF1">
    <property type="entry name" value="3-PHENYLPROPIONATE_CINNAMIC ACID DIOXYGENASE SUBUNIT ALPHA"/>
    <property type="match status" value="1"/>
</dbReference>
<dbReference type="EC" id="1.14.12.19" evidence="11"/>
<evidence type="ECO:0000256" key="8">
    <source>
        <dbReference type="ARBA" id="ARBA00023014"/>
    </source>
</evidence>
<evidence type="ECO:0000256" key="2">
    <source>
        <dbReference type="ARBA" id="ARBA00022714"/>
    </source>
</evidence>
<keyword evidence="9" id="KW-0520">NAD</keyword>
<gene>
    <name evidence="11" type="ORF">FHU40_003846</name>
</gene>
<evidence type="ECO:0000256" key="1">
    <source>
        <dbReference type="ARBA" id="ARBA00008751"/>
    </source>
</evidence>
<evidence type="ECO:0000256" key="6">
    <source>
        <dbReference type="ARBA" id="ARBA00023002"/>
    </source>
</evidence>
<dbReference type="RefSeq" id="WP_183593929.1">
    <property type="nucleotide sequence ID" value="NZ_JACHWR010000003.1"/>
</dbReference>
<evidence type="ECO:0000256" key="3">
    <source>
        <dbReference type="ARBA" id="ARBA00022723"/>
    </source>
</evidence>
<dbReference type="InterPro" id="IPR015879">
    <property type="entry name" value="Ring_hydroxy_dOase_asu_C_dom"/>
</dbReference>
<dbReference type="PROSITE" id="PS00570">
    <property type="entry name" value="RING_HYDROXYL_ALPHA"/>
    <property type="match status" value="1"/>
</dbReference>
<dbReference type="SUPFAM" id="SSF50022">
    <property type="entry name" value="ISP domain"/>
    <property type="match status" value="1"/>
</dbReference>
<keyword evidence="12" id="KW-1185">Reference proteome</keyword>
<dbReference type="PRINTS" id="PR00090">
    <property type="entry name" value="RNGDIOXGNASE"/>
</dbReference>
<dbReference type="GO" id="GO:0004497">
    <property type="term" value="F:monooxygenase activity"/>
    <property type="evidence" value="ECO:0007669"/>
    <property type="project" value="UniProtKB-ARBA"/>
</dbReference>
<evidence type="ECO:0000259" key="10">
    <source>
        <dbReference type="PROSITE" id="PS51296"/>
    </source>
</evidence>
<dbReference type="InterPro" id="IPR036922">
    <property type="entry name" value="Rieske_2Fe-2S_sf"/>
</dbReference>
<keyword evidence="6 11" id="KW-0560">Oxidoreductase</keyword>
<feature type="domain" description="Rieske" evidence="10">
    <location>
        <begin position="42"/>
        <end position="125"/>
    </location>
</feature>
<keyword evidence="3" id="KW-0479">Metal-binding</keyword>
<keyword evidence="2" id="KW-0001">2Fe-2S</keyword>
<dbReference type="InterPro" id="IPR015881">
    <property type="entry name" value="ARHD_Rieske_2Fe_2S"/>
</dbReference>
<name>A0A7W4VZ29_9ACTN</name>
<evidence type="ECO:0000256" key="7">
    <source>
        <dbReference type="ARBA" id="ARBA00023004"/>
    </source>
</evidence>
<dbReference type="Proteomes" id="UP000589626">
    <property type="component" value="Unassembled WGS sequence"/>
</dbReference>
<dbReference type="SUPFAM" id="SSF55961">
    <property type="entry name" value="Bet v1-like"/>
    <property type="match status" value="1"/>
</dbReference>
<dbReference type="InterPro" id="IPR043266">
    <property type="entry name" value="RHO_NdoB-like_C"/>
</dbReference>
<dbReference type="AlphaFoldDB" id="A0A7W4VZ29"/>
<sequence length="436" mass="49491">MAVDRSELLAKVDWERGEVSADIFIDEDIYRLELERLFSRAWLFLAHDTMIPKPGDFLNTYMGGDPVLVARQRDGSVKAYLNACRHRGMKVCRAEDGNTKHFMCTYHGWTYDIAGNLVNVPNEHDAYHGELPKEEFGLKQVAQIDSYKGLIFATFDADAPPLLEYLGDSVYYIDAWVDHVPGGIEVLPGVVKWTIHGNWKIAAEQFAGDGYHVNVTHMSSLAQISNTDLYTGPSPAGFQFSSRLGHGYSGIYNQPSRFEDGAADYRTQRMQTAIDRLGPERANTVGNFTVFPNLSGLPGQSNLRVWHPKGPNTFQIWSWTVVDRDAPEEVKRAQQLSSTLTEGAAGTVEVDDGENWDLMGQLLQDGYQTRLLKWNYQMGLGHETDDHATLPGRINEMYFGEGPQRAFYRRWLEFMTSEKWPHCDDFDDDWSKKVNR</sequence>
<evidence type="ECO:0000313" key="12">
    <source>
        <dbReference type="Proteomes" id="UP000589626"/>
    </source>
</evidence>
<evidence type="ECO:0000256" key="5">
    <source>
        <dbReference type="ARBA" id="ARBA00022964"/>
    </source>
</evidence>
<reference evidence="11 12" key="1">
    <citation type="submission" date="2020-08" db="EMBL/GenBank/DDBJ databases">
        <title>Sequencing the genomes of 1000 actinobacteria strains.</title>
        <authorList>
            <person name="Klenk H.-P."/>
        </authorList>
    </citation>
    <scope>NUCLEOTIDE SEQUENCE [LARGE SCALE GENOMIC DNA]</scope>
    <source>
        <strain evidence="11 12">DSM 105498</strain>
    </source>
</reference>
<dbReference type="PANTHER" id="PTHR43756">
    <property type="entry name" value="CHOLINE MONOOXYGENASE, CHLOROPLASTIC"/>
    <property type="match status" value="1"/>
</dbReference>
<evidence type="ECO:0000256" key="9">
    <source>
        <dbReference type="ARBA" id="ARBA00023027"/>
    </source>
</evidence>
<proteinExistence type="inferred from homology"/>
<keyword evidence="7" id="KW-0408">Iron</keyword>